<proteinExistence type="predicted"/>
<dbReference type="PANTHER" id="PTHR23502:SF51">
    <property type="entry name" value="QUINIDINE RESISTANCE PROTEIN 1-RELATED"/>
    <property type="match status" value="1"/>
</dbReference>
<evidence type="ECO:0000259" key="7">
    <source>
        <dbReference type="PROSITE" id="PS50850"/>
    </source>
</evidence>
<feature type="transmembrane region" description="Helical" evidence="6">
    <location>
        <begin position="307"/>
        <end position="328"/>
    </location>
</feature>
<dbReference type="InterPro" id="IPR011701">
    <property type="entry name" value="MFS"/>
</dbReference>
<comment type="caution">
    <text evidence="8">The sequence shown here is derived from an EMBL/GenBank/DDBJ whole genome shotgun (WGS) entry which is preliminary data.</text>
</comment>
<feature type="transmembrane region" description="Helical" evidence="6">
    <location>
        <begin position="363"/>
        <end position="382"/>
    </location>
</feature>
<gene>
    <name evidence="8" type="ORF">SUNI508_12928</name>
</gene>
<dbReference type="InterPro" id="IPR020846">
    <property type="entry name" value="MFS_dom"/>
</dbReference>
<reference evidence="8 9" key="1">
    <citation type="journal article" date="2024" name="J. Plant Pathol.">
        <title>Sequence and assembly of the genome of Seiridium unicorne, isolate CBS 538.82, causal agent of cypress canker disease.</title>
        <authorList>
            <person name="Scali E."/>
            <person name="Rocca G.D."/>
            <person name="Danti R."/>
            <person name="Garbelotto M."/>
            <person name="Barberini S."/>
            <person name="Baroncelli R."/>
            <person name="Emiliani G."/>
        </authorList>
    </citation>
    <scope>NUCLEOTIDE SEQUENCE [LARGE SCALE GENOMIC DNA]</scope>
    <source>
        <strain evidence="8 9">BM-138-508</strain>
    </source>
</reference>
<feature type="transmembrane region" description="Helical" evidence="6">
    <location>
        <begin position="449"/>
        <end position="472"/>
    </location>
</feature>
<feature type="transmembrane region" description="Helical" evidence="6">
    <location>
        <begin position="422"/>
        <end position="443"/>
    </location>
</feature>
<evidence type="ECO:0000256" key="2">
    <source>
        <dbReference type="ARBA" id="ARBA00022448"/>
    </source>
</evidence>
<evidence type="ECO:0000256" key="5">
    <source>
        <dbReference type="ARBA" id="ARBA00023136"/>
    </source>
</evidence>
<comment type="subcellular location">
    <subcellularLocation>
        <location evidence="1">Membrane</location>
        <topology evidence="1">Multi-pass membrane protein</topology>
    </subcellularLocation>
</comment>
<keyword evidence="9" id="KW-1185">Reference proteome</keyword>
<dbReference type="SUPFAM" id="SSF103473">
    <property type="entry name" value="MFS general substrate transporter"/>
    <property type="match status" value="1"/>
</dbReference>
<dbReference type="InterPro" id="IPR005829">
    <property type="entry name" value="Sugar_transporter_CS"/>
</dbReference>
<evidence type="ECO:0000256" key="6">
    <source>
        <dbReference type="SAM" id="Phobius"/>
    </source>
</evidence>
<feature type="transmembrane region" description="Helical" evidence="6">
    <location>
        <begin position="35"/>
        <end position="56"/>
    </location>
</feature>
<feature type="transmembrane region" description="Helical" evidence="6">
    <location>
        <begin position="128"/>
        <end position="149"/>
    </location>
</feature>
<keyword evidence="5 6" id="KW-0472">Membrane</keyword>
<feature type="transmembrane region" description="Helical" evidence="6">
    <location>
        <begin position="388"/>
        <end position="410"/>
    </location>
</feature>
<keyword evidence="2" id="KW-0813">Transport</keyword>
<evidence type="ECO:0000256" key="3">
    <source>
        <dbReference type="ARBA" id="ARBA00022692"/>
    </source>
</evidence>
<evidence type="ECO:0000313" key="9">
    <source>
        <dbReference type="Proteomes" id="UP001408356"/>
    </source>
</evidence>
<dbReference type="InterPro" id="IPR036259">
    <property type="entry name" value="MFS_trans_sf"/>
</dbReference>
<evidence type="ECO:0000256" key="4">
    <source>
        <dbReference type="ARBA" id="ARBA00022989"/>
    </source>
</evidence>
<dbReference type="Gene3D" id="1.20.1250.20">
    <property type="entry name" value="MFS general substrate transporter like domains"/>
    <property type="match status" value="1"/>
</dbReference>
<evidence type="ECO:0000256" key="1">
    <source>
        <dbReference type="ARBA" id="ARBA00004141"/>
    </source>
</evidence>
<feature type="domain" description="Major facilitator superfamily (MFS) profile" evidence="7">
    <location>
        <begin position="37"/>
        <end position="478"/>
    </location>
</feature>
<organism evidence="8 9">
    <name type="scientific">Seiridium unicorne</name>
    <dbReference type="NCBI Taxonomy" id="138068"/>
    <lineage>
        <taxon>Eukaryota</taxon>
        <taxon>Fungi</taxon>
        <taxon>Dikarya</taxon>
        <taxon>Ascomycota</taxon>
        <taxon>Pezizomycotina</taxon>
        <taxon>Sordariomycetes</taxon>
        <taxon>Xylariomycetidae</taxon>
        <taxon>Amphisphaeriales</taxon>
        <taxon>Sporocadaceae</taxon>
        <taxon>Seiridium</taxon>
    </lineage>
</organism>
<accession>A0ABR2VFC7</accession>
<feature type="transmembrane region" description="Helical" evidence="6">
    <location>
        <begin position="191"/>
        <end position="211"/>
    </location>
</feature>
<keyword evidence="3 6" id="KW-0812">Transmembrane</keyword>
<dbReference type="EMBL" id="JARVKF010000014">
    <property type="protein sequence ID" value="KAK9425544.1"/>
    <property type="molecule type" value="Genomic_DNA"/>
</dbReference>
<protein>
    <submittedName>
        <fullName evidence="8">Major facilitator superfamily (MFS) profile domain-containing protein</fullName>
    </submittedName>
</protein>
<feature type="transmembrane region" description="Helical" evidence="6">
    <location>
        <begin position="68"/>
        <end position="91"/>
    </location>
</feature>
<dbReference type="PROSITE" id="PS50850">
    <property type="entry name" value="MFS"/>
    <property type="match status" value="1"/>
</dbReference>
<name>A0ABR2VFC7_9PEZI</name>
<feature type="transmembrane region" description="Helical" evidence="6">
    <location>
        <begin position="161"/>
        <end position="185"/>
    </location>
</feature>
<feature type="transmembrane region" description="Helical" evidence="6">
    <location>
        <begin position="272"/>
        <end position="295"/>
    </location>
</feature>
<dbReference type="PROSITE" id="PS00216">
    <property type="entry name" value="SUGAR_TRANSPORT_1"/>
    <property type="match status" value="1"/>
</dbReference>
<keyword evidence="4 6" id="KW-1133">Transmembrane helix</keyword>
<sequence length="495" mass="53994">MAAGCDEAEKSTQPVVATECREGDRFTVFTRKERWCIVAVVSYASWCSNLSSFIFLPSLKLLSDNFSVSISQANLTVTVYMAVATIAPTLVGDTADVLGRRPAYFLTLGLFFVANVCLALATTWGQFLGFRVLQGLGQSGIILIGYGVVSDIASPAERGTFMSAVSFAVTVGPCVGPILGGFLSYAAGWNWVFWFLAIVTGPCLVFVIFLLPETSRDVVSNGSLKPPTYSRLPFTTVMCHWPKNVEGPPREGGRIPNPLSCLKVLLRRDNAVVVLAWGFMYAVYSCNISTLATLFQVIYDLTEWEAGLMYLPFAVGGIVSTLFSGRLLDSAYRRARTKQGLSTDRVRGDNLDDFPIERVRLSVMWAPMVVIGLFMAGYGWALQYRQHIATIVVLQFFAGLALQVNFSAFNTLLVDINHKNPAAANASTSVIRCAFAAIAVAYIEDLIQAIGVGWAFTFLGSLSIVVLGLFALEYKNGMMWRQAALHGSIVTQRRG</sequence>
<feature type="transmembrane region" description="Helical" evidence="6">
    <location>
        <begin position="103"/>
        <end position="122"/>
    </location>
</feature>
<dbReference type="Pfam" id="PF07690">
    <property type="entry name" value="MFS_1"/>
    <property type="match status" value="1"/>
</dbReference>
<dbReference type="Proteomes" id="UP001408356">
    <property type="component" value="Unassembled WGS sequence"/>
</dbReference>
<evidence type="ECO:0000313" key="8">
    <source>
        <dbReference type="EMBL" id="KAK9425544.1"/>
    </source>
</evidence>
<dbReference type="PANTHER" id="PTHR23502">
    <property type="entry name" value="MAJOR FACILITATOR SUPERFAMILY"/>
    <property type="match status" value="1"/>
</dbReference>